<proteinExistence type="predicted"/>
<feature type="compositionally biased region" description="Polar residues" evidence="1">
    <location>
        <begin position="83"/>
        <end position="112"/>
    </location>
</feature>
<keyword evidence="3" id="KW-1185">Reference proteome</keyword>
<protein>
    <submittedName>
        <fullName evidence="2">Uncharacterized protein</fullName>
    </submittedName>
</protein>
<evidence type="ECO:0000313" key="2">
    <source>
        <dbReference type="EMBL" id="TEB32772.1"/>
    </source>
</evidence>
<evidence type="ECO:0000313" key="3">
    <source>
        <dbReference type="Proteomes" id="UP000298030"/>
    </source>
</evidence>
<reference evidence="2 3" key="1">
    <citation type="journal article" date="2019" name="Nat. Ecol. Evol.">
        <title>Megaphylogeny resolves global patterns of mushroom evolution.</title>
        <authorList>
            <person name="Varga T."/>
            <person name="Krizsan K."/>
            <person name="Foldi C."/>
            <person name="Dima B."/>
            <person name="Sanchez-Garcia M."/>
            <person name="Sanchez-Ramirez S."/>
            <person name="Szollosi G.J."/>
            <person name="Szarkandi J.G."/>
            <person name="Papp V."/>
            <person name="Albert L."/>
            <person name="Andreopoulos W."/>
            <person name="Angelini C."/>
            <person name="Antonin V."/>
            <person name="Barry K.W."/>
            <person name="Bougher N.L."/>
            <person name="Buchanan P."/>
            <person name="Buyck B."/>
            <person name="Bense V."/>
            <person name="Catcheside P."/>
            <person name="Chovatia M."/>
            <person name="Cooper J."/>
            <person name="Damon W."/>
            <person name="Desjardin D."/>
            <person name="Finy P."/>
            <person name="Geml J."/>
            <person name="Haridas S."/>
            <person name="Hughes K."/>
            <person name="Justo A."/>
            <person name="Karasinski D."/>
            <person name="Kautmanova I."/>
            <person name="Kiss B."/>
            <person name="Kocsube S."/>
            <person name="Kotiranta H."/>
            <person name="LaButti K.M."/>
            <person name="Lechner B.E."/>
            <person name="Liimatainen K."/>
            <person name="Lipzen A."/>
            <person name="Lukacs Z."/>
            <person name="Mihaltcheva S."/>
            <person name="Morgado L.N."/>
            <person name="Niskanen T."/>
            <person name="Noordeloos M.E."/>
            <person name="Ohm R.A."/>
            <person name="Ortiz-Santana B."/>
            <person name="Ovrebo C."/>
            <person name="Racz N."/>
            <person name="Riley R."/>
            <person name="Savchenko A."/>
            <person name="Shiryaev A."/>
            <person name="Soop K."/>
            <person name="Spirin V."/>
            <person name="Szebenyi C."/>
            <person name="Tomsovsky M."/>
            <person name="Tulloss R.E."/>
            <person name="Uehling J."/>
            <person name="Grigoriev I.V."/>
            <person name="Vagvolgyi C."/>
            <person name="Papp T."/>
            <person name="Martin F.M."/>
            <person name="Miettinen O."/>
            <person name="Hibbett D.S."/>
            <person name="Nagy L.G."/>
        </authorList>
    </citation>
    <scope>NUCLEOTIDE SEQUENCE [LARGE SCALE GENOMIC DNA]</scope>
    <source>
        <strain evidence="2 3">FP101781</strain>
    </source>
</reference>
<sequence length="208" mass="23673">MRTIPTTRRLHDRISLPHSHWSVWLLVWRIRLQLQLQSPENESQLTQERPSHLNKGDNYPTYVLPSAFQPASQPSIHPDVHTPESNSLPCTVSPSLTSGRQAGYNSQRSITTTSALQAPSRTFLAAANGVMTYGQITRHRQTQTYIRLPQVHHQLFSEIKWRSSPNNRTPRGRRGIHTWARRMSSRGGKFTIDIPRPRAGCISVNGTR</sequence>
<dbReference type="Proteomes" id="UP000298030">
    <property type="component" value="Unassembled WGS sequence"/>
</dbReference>
<organism evidence="2 3">
    <name type="scientific">Coprinellus micaceus</name>
    <name type="common">Glistening ink-cap mushroom</name>
    <name type="synonym">Coprinus micaceus</name>
    <dbReference type="NCBI Taxonomy" id="71717"/>
    <lineage>
        <taxon>Eukaryota</taxon>
        <taxon>Fungi</taxon>
        <taxon>Dikarya</taxon>
        <taxon>Basidiomycota</taxon>
        <taxon>Agaricomycotina</taxon>
        <taxon>Agaricomycetes</taxon>
        <taxon>Agaricomycetidae</taxon>
        <taxon>Agaricales</taxon>
        <taxon>Agaricineae</taxon>
        <taxon>Psathyrellaceae</taxon>
        <taxon>Coprinellus</taxon>
    </lineage>
</organism>
<feature type="region of interest" description="Disordered" evidence="1">
    <location>
        <begin position="70"/>
        <end position="112"/>
    </location>
</feature>
<name>A0A4Y7TGR5_COPMI</name>
<gene>
    <name evidence="2" type="ORF">FA13DRAFT_226018</name>
</gene>
<comment type="caution">
    <text evidence="2">The sequence shown here is derived from an EMBL/GenBank/DDBJ whole genome shotgun (WGS) entry which is preliminary data.</text>
</comment>
<accession>A0A4Y7TGR5</accession>
<evidence type="ECO:0000256" key="1">
    <source>
        <dbReference type="SAM" id="MobiDB-lite"/>
    </source>
</evidence>
<dbReference type="EMBL" id="QPFP01000014">
    <property type="protein sequence ID" value="TEB32772.1"/>
    <property type="molecule type" value="Genomic_DNA"/>
</dbReference>
<dbReference type="AlphaFoldDB" id="A0A4Y7TGR5"/>